<name>A0A2G5TLP5_9PELO</name>
<comment type="similarity">
    <text evidence="1">Belongs to the DeSI family.</text>
</comment>
<dbReference type="GO" id="GO:0101005">
    <property type="term" value="F:deubiquitinase activity"/>
    <property type="evidence" value="ECO:0007669"/>
    <property type="project" value="TreeGrafter"/>
</dbReference>
<comment type="caution">
    <text evidence="6">The sequence shown here is derived from an EMBL/GenBank/DDBJ whole genome shotgun (WGS) entry which is preliminary data.</text>
</comment>
<dbReference type="GO" id="GO:0016579">
    <property type="term" value="P:protein deubiquitination"/>
    <property type="evidence" value="ECO:0007669"/>
    <property type="project" value="TreeGrafter"/>
</dbReference>
<feature type="domain" description="PPPDE" evidence="5">
    <location>
        <begin position="86"/>
        <end position="230"/>
    </location>
</feature>
<feature type="compositionally biased region" description="Polar residues" evidence="4">
    <location>
        <begin position="371"/>
        <end position="381"/>
    </location>
</feature>
<accession>A0A2G5TLP5</accession>
<dbReference type="PANTHER" id="PTHR12378:SF80">
    <property type="entry name" value="IP06716P-RELATED"/>
    <property type="match status" value="1"/>
</dbReference>
<evidence type="ECO:0000313" key="6">
    <source>
        <dbReference type="EMBL" id="PIC28210.1"/>
    </source>
</evidence>
<reference evidence="7" key="1">
    <citation type="submission" date="2017-10" db="EMBL/GenBank/DDBJ databases">
        <title>Rapid genome shrinkage in a self-fertile nematode reveals novel sperm competition proteins.</title>
        <authorList>
            <person name="Yin D."/>
            <person name="Schwarz E.M."/>
            <person name="Thomas C.G."/>
            <person name="Felde R.L."/>
            <person name="Korf I.F."/>
            <person name="Cutter A.D."/>
            <person name="Schartner C.M."/>
            <person name="Ralston E.J."/>
            <person name="Meyer B.J."/>
            <person name="Haag E.S."/>
        </authorList>
    </citation>
    <scope>NUCLEOTIDE SEQUENCE [LARGE SCALE GENOMIC DNA]</scope>
    <source>
        <strain evidence="7">JU1422</strain>
    </source>
</reference>
<gene>
    <name evidence="6" type="primary">Cni-F36D4.5</name>
    <name evidence="6" type="synonym">Cnig_chr_V.g20204</name>
    <name evidence="6" type="ORF">B9Z55_020204</name>
</gene>
<dbReference type="PANTHER" id="PTHR12378">
    <property type="entry name" value="DESUMOYLATING ISOPEPTIDASE"/>
    <property type="match status" value="1"/>
</dbReference>
<evidence type="ECO:0000256" key="1">
    <source>
        <dbReference type="ARBA" id="ARBA00008140"/>
    </source>
</evidence>
<dbReference type="Gene3D" id="3.90.1720.30">
    <property type="entry name" value="PPPDE domains"/>
    <property type="match status" value="1"/>
</dbReference>
<dbReference type="GO" id="GO:0006508">
    <property type="term" value="P:proteolysis"/>
    <property type="evidence" value="ECO:0007669"/>
    <property type="project" value="UniProtKB-KW"/>
</dbReference>
<evidence type="ECO:0000259" key="5">
    <source>
        <dbReference type="PROSITE" id="PS51858"/>
    </source>
</evidence>
<dbReference type="Proteomes" id="UP000230233">
    <property type="component" value="Chromosome V"/>
</dbReference>
<organism evidence="6 7">
    <name type="scientific">Caenorhabditis nigoni</name>
    <dbReference type="NCBI Taxonomy" id="1611254"/>
    <lineage>
        <taxon>Eukaryota</taxon>
        <taxon>Metazoa</taxon>
        <taxon>Ecdysozoa</taxon>
        <taxon>Nematoda</taxon>
        <taxon>Chromadorea</taxon>
        <taxon>Rhabditida</taxon>
        <taxon>Rhabditina</taxon>
        <taxon>Rhabditomorpha</taxon>
        <taxon>Rhabditoidea</taxon>
        <taxon>Rhabditidae</taxon>
        <taxon>Peloderinae</taxon>
        <taxon>Caenorhabditis</taxon>
    </lineage>
</organism>
<evidence type="ECO:0000256" key="4">
    <source>
        <dbReference type="SAM" id="MobiDB-lite"/>
    </source>
</evidence>
<evidence type="ECO:0000313" key="7">
    <source>
        <dbReference type="Proteomes" id="UP000230233"/>
    </source>
</evidence>
<evidence type="ECO:0000256" key="3">
    <source>
        <dbReference type="ARBA" id="ARBA00022801"/>
    </source>
</evidence>
<dbReference type="OrthoDB" id="412286at2759"/>
<dbReference type="PROSITE" id="PS51858">
    <property type="entry name" value="PPPDE"/>
    <property type="match status" value="1"/>
</dbReference>
<protein>
    <recommendedName>
        <fullName evidence="5">PPPDE domain-containing protein</fullName>
    </recommendedName>
</protein>
<dbReference type="SMART" id="SM01179">
    <property type="entry name" value="DUF862"/>
    <property type="match status" value="1"/>
</dbReference>
<keyword evidence="2" id="KW-0645">Protease</keyword>
<evidence type="ECO:0000256" key="2">
    <source>
        <dbReference type="ARBA" id="ARBA00022670"/>
    </source>
</evidence>
<sequence>MSISVHRQLRVCTFEMTFVVGKWKRRGGVNCPLGVKEVRAHDLAFPAQKRTEQLNSGSTDLFYSAFGCLYSPTSTMEVMGTAKRKTVVRLNVYDMYWLNDYASNIGVGIFHSGIEIFGVEYAYGGHPYQFSGVFENSPQDAEELGETFKFKESIVVGETEHSTTDVRRLIKALGEDFRGDRYHLISRNCNHFSAVLARALTGKEIPGWINRLANLSGSIPFLEKCIPQEWLTPIVLQASVDEKKRGSVDSAEEATEKLVVRSLNDSRTTIIDNRTANGSIMMSASSSNSDRICMSPSSSSSASSCDTLDYDDLIVQTPSSYSNEKKSRSNSPPIFRFWNTIKATINGTQQTAPTGTATVIPASAASNIGRANTTNGATSNGLAKPAYSEC</sequence>
<feature type="region of interest" description="Disordered" evidence="4">
    <location>
        <begin position="371"/>
        <end position="390"/>
    </location>
</feature>
<dbReference type="InterPro" id="IPR042266">
    <property type="entry name" value="PPPDE_sf"/>
</dbReference>
<keyword evidence="3" id="KW-0378">Hydrolase</keyword>
<dbReference type="AlphaFoldDB" id="A0A2G5TLP5"/>
<dbReference type="InterPro" id="IPR008580">
    <property type="entry name" value="PPPDE_dom"/>
</dbReference>
<keyword evidence="7" id="KW-1185">Reference proteome</keyword>
<dbReference type="Pfam" id="PF05903">
    <property type="entry name" value="Peptidase_C97"/>
    <property type="match status" value="1"/>
</dbReference>
<proteinExistence type="inferred from homology"/>
<dbReference type="STRING" id="1611254.A0A2G5TLP5"/>
<dbReference type="EMBL" id="PDUG01000005">
    <property type="protein sequence ID" value="PIC28210.1"/>
    <property type="molecule type" value="Genomic_DNA"/>
</dbReference>